<protein>
    <submittedName>
        <fullName evidence="4">Peptidase M75, Imelysin</fullName>
    </submittedName>
</protein>
<dbReference type="CDD" id="cd14659">
    <property type="entry name" value="Imelysin-like_IPPA"/>
    <property type="match status" value="1"/>
</dbReference>
<dbReference type="STRING" id="760192.Halhy_1733"/>
<dbReference type="HOGENOM" id="CLU_064071_0_0_10"/>
<dbReference type="eggNOG" id="COG3489">
    <property type="taxonomic scope" value="Bacteria"/>
</dbReference>
<dbReference type="PROSITE" id="PS51257">
    <property type="entry name" value="PROKAR_LIPOPROTEIN"/>
    <property type="match status" value="1"/>
</dbReference>
<accession>F4L2U2</accession>
<reference key="2">
    <citation type="submission" date="2011-04" db="EMBL/GenBank/DDBJ databases">
        <title>Complete sequence of chromosome of Haliscomenobacter hydrossis DSM 1100.</title>
        <authorList>
            <consortium name="US DOE Joint Genome Institute (JGI-PGF)"/>
            <person name="Lucas S."/>
            <person name="Han J."/>
            <person name="Lapidus A."/>
            <person name="Bruce D."/>
            <person name="Goodwin L."/>
            <person name="Pitluck S."/>
            <person name="Peters L."/>
            <person name="Kyrpides N."/>
            <person name="Mavromatis K."/>
            <person name="Ivanova N."/>
            <person name="Ovchinnikova G."/>
            <person name="Pagani I."/>
            <person name="Daligault H."/>
            <person name="Detter J.C."/>
            <person name="Han C."/>
            <person name="Land M."/>
            <person name="Hauser L."/>
            <person name="Markowitz V."/>
            <person name="Cheng J.-F."/>
            <person name="Hugenholtz P."/>
            <person name="Woyke T."/>
            <person name="Wu D."/>
            <person name="Verbarg S."/>
            <person name="Frueling A."/>
            <person name="Brambilla E."/>
            <person name="Klenk H.-P."/>
            <person name="Eisen J.A."/>
        </authorList>
    </citation>
    <scope>NUCLEOTIDE SEQUENCE</scope>
    <source>
        <strain>DSM 1100</strain>
    </source>
</reference>
<evidence type="ECO:0000313" key="5">
    <source>
        <dbReference type="Proteomes" id="UP000008461"/>
    </source>
</evidence>
<dbReference type="RefSeq" id="WP_013764175.1">
    <property type="nucleotide sequence ID" value="NC_015510.1"/>
</dbReference>
<evidence type="ECO:0000259" key="3">
    <source>
        <dbReference type="Pfam" id="PF09375"/>
    </source>
</evidence>
<gene>
    <name evidence="4" type="ordered locus">Halhy_1733</name>
</gene>
<evidence type="ECO:0000256" key="2">
    <source>
        <dbReference type="ARBA" id="ARBA00022729"/>
    </source>
</evidence>
<dbReference type="InterPro" id="IPR038352">
    <property type="entry name" value="Imelysin_sf"/>
</dbReference>
<keyword evidence="2" id="KW-0732">Signal</keyword>
<dbReference type="Gene3D" id="1.20.1420.20">
    <property type="entry name" value="M75 peptidase, HXXE motif"/>
    <property type="match status" value="1"/>
</dbReference>
<dbReference type="Pfam" id="PF09375">
    <property type="entry name" value="Peptidase_M75"/>
    <property type="match status" value="1"/>
</dbReference>
<evidence type="ECO:0000313" key="4">
    <source>
        <dbReference type="EMBL" id="AEE49622.1"/>
    </source>
</evidence>
<name>F4L2U2_HALH1</name>
<dbReference type="OrthoDB" id="650514at2"/>
<dbReference type="EMBL" id="CP002691">
    <property type="protein sequence ID" value="AEE49622.1"/>
    <property type="molecule type" value="Genomic_DNA"/>
</dbReference>
<dbReference type="AlphaFoldDB" id="F4L2U2"/>
<dbReference type="InterPro" id="IPR034984">
    <property type="entry name" value="Imelysin-like_IPPA"/>
</dbReference>
<dbReference type="GO" id="GO:0030313">
    <property type="term" value="C:cell envelope"/>
    <property type="evidence" value="ECO:0007669"/>
    <property type="project" value="UniProtKB-SubCell"/>
</dbReference>
<feature type="domain" description="Imelysin-like" evidence="3">
    <location>
        <begin position="49"/>
        <end position="333"/>
    </location>
</feature>
<comment type="subcellular location">
    <subcellularLocation>
        <location evidence="1">Cell envelope</location>
    </subcellularLocation>
</comment>
<dbReference type="KEGG" id="hhy:Halhy_1733"/>
<organism evidence="4 5">
    <name type="scientific">Haliscomenobacter hydrossis (strain ATCC 27775 / DSM 1100 / LMG 10767 / O)</name>
    <dbReference type="NCBI Taxonomy" id="760192"/>
    <lineage>
        <taxon>Bacteria</taxon>
        <taxon>Pseudomonadati</taxon>
        <taxon>Bacteroidota</taxon>
        <taxon>Saprospiria</taxon>
        <taxon>Saprospirales</taxon>
        <taxon>Haliscomenobacteraceae</taxon>
        <taxon>Haliscomenobacter</taxon>
    </lineage>
</organism>
<proteinExistence type="predicted"/>
<reference evidence="4 5" key="1">
    <citation type="journal article" date="2011" name="Stand. Genomic Sci.">
        <title>Complete genome sequence of Haliscomenobacter hydrossis type strain (O).</title>
        <authorList>
            <consortium name="US DOE Joint Genome Institute (JGI-PGF)"/>
            <person name="Daligault H."/>
            <person name="Lapidus A."/>
            <person name="Zeytun A."/>
            <person name="Nolan M."/>
            <person name="Lucas S."/>
            <person name="Del Rio T.G."/>
            <person name="Tice H."/>
            <person name="Cheng J.F."/>
            <person name="Tapia R."/>
            <person name="Han C."/>
            <person name="Goodwin L."/>
            <person name="Pitluck S."/>
            <person name="Liolios K."/>
            <person name="Pagani I."/>
            <person name="Ivanova N."/>
            <person name="Huntemann M."/>
            <person name="Mavromatis K."/>
            <person name="Mikhailova N."/>
            <person name="Pati A."/>
            <person name="Chen A."/>
            <person name="Palaniappan K."/>
            <person name="Land M."/>
            <person name="Hauser L."/>
            <person name="Brambilla E.M."/>
            <person name="Rohde M."/>
            <person name="Verbarg S."/>
            <person name="Goker M."/>
            <person name="Bristow J."/>
            <person name="Eisen J.A."/>
            <person name="Markowitz V."/>
            <person name="Hugenholtz P."/>
            <person name="Kyrpides N.C."/>
            <person name="Klenk H.P."/>
            <person name="Woyke T."/>
        </authorList>
    </citation>
    <scope>NUCLEOTIDE SEQUENCE [LARGE SCALE GENOMIC DNA]</scope>
    <source>
        <strain evidence="5">ATCC 27775 / DSM 1100 / LMG 10767 / O</strain>
    </source>
</reference>
<keyword evidence="5" id="KW-1185">Reference proteome</keyword>
<dbReference type="Proteomes" id="UP000008461">
    <property type="component" value="Chromosome"/>
</dbReference>
<sequence>MKTNFLHNFIVFSMLIVMGFACDSNESGKDEETFDRAAMLEHYASNIIKPAYTTLAEKTLALQSATAVFRSSSNDVNLAALQKAWKDAALAWQKANGFNFGPAGEEGLRKGLVEEVGTFPVSTAKIENSVSNGQWNLADFNRDARGLLAIEYLLFGENKTSIEILNSFTGVSKRAEFLDALAKDVHQRVTEINEAWKTYATEFTKNAGTDVGSSTSMLYNEFVRSFEALKNFKVGVPLGKRVGQTKSEPQLAEAYYSGESLSLLRAHFNAVENLWYGHASVPGASFRAYLETVVGGKELIASTETQLAAVRQAFEAVPAIPSMAEQIKNSPAKLEALHTELQKLTRFFKSDMSSLLGIAITFSSGDGD</sequence>
<evidence type="ECO:0000256" key="1">
    <source>
        <dbReference type="ARBA" id="ARBA00004196"/>
    </source>
</evidence>
<dbReference type="InterPro" id="IPR018976">
    <property type="entry name" value="Imelysin-like"/>
</dbReference>